<protein>
    <recommendedName>
        <fullName evidence="4">Tight adherence protein E</fullName>
    </recommendedName>
</protein>
<feature type="transmembrane region" description="Helical" evidence="1">
    <location>
        <begin position="20"/>
        <end position="45"/>
    </location>
</feature>
<reference evidence="3" key="1">
    <citation type="submission" date="2016-10" db="EMBL/GenBank/DDBJ databases">
        <authorList>
            <person name="Varghese N."/>
            <person name="Submissions S."/>
        </authorList>
    </citation>
    <scope>NUCLEOTIDE SEQUENCE [LARGE SCALE GENOMIC DNA]</scope>
    <source>
        <strain evidence="3">8N4</strain>
    </source>
</reference>
<keyword evidence="1" id="KW-0812">Transmembrane</keyword>
<keyword evidence="1" id="KW-0472">Membrane</keyword>
<dbReference type="AlphaFoldDB" id="A0A1H9ITY7"/>
<proteinExistence type="predicted"/>
<organism evidence="2 3">
    <name type="scientific">Rosenbergiella nectarea</name>
    <dbReference type="NCBI Taxonomy" id="988801"/>
    <lineage>
        <taxon>Bacteria</taxon>
        <taxon>Pseudomonadati</taxon>
        <taxon>Pseudomonadota</taxon>
        <taxon>Gammaproteobacteria</taxon>
        <taxon>Enterobacterales</taxon>
        <taxon>Erwiniaceae</taxon>
        <taxon>Rosenbergiella</taxon>
    </lineage>
</organism>
<dbReference type="EMBL" id="FOGC01000006">
    <property type="protein sequence ID" value="SEQ77987.1"/>
    <property type="molecule type" value="Genomic_DNA"/>
</dbReference>
<dbReference type="OrthoDB" id="6555614at2"/>
<keyword evidence="3" id="KW-1185">Reference proteome</keyword>
<dbReference type="RefSeq" id="WP_092675886.1">
    <property type="nucleotide sequence ID" value="NZ_FOGC01000006.1"/>
</dbReference>
<accession>A0A1H9ITY7</accession>
<gene>
    <name evidence="2" type="ORF">SAMN05216522_106181</name>
</gene>
<keyword evidence="1" id="KW-1133">Transmembrane helix</keyword>
<evidence type="ECO:0000313" key="2">
    <source>
        <dbReference type="EMBL" id="SEQ77987.1"/>
    </source>
</evidence>
<dbReference type="Proteomes" id="UP000242515">
    <property type="component" value="Unassembled WGS sequence"/>
</dbReference>
<evidence type="ECO:0008006" key="4">
    <source>
        <dbReference type="Google" id="ProtNLM"/>
    </source>
</evidence>
<name>A0A1H9ITY7_9GAMM</name>
<evidence type="ECO:0000256" key="1">
    <source>
        <dbReference type="SAM" id="Phobius"/>
    </source>
</evidence>
<dbReference type="STRING" id="988801.SAMN05216522_106181"/>
<sequence>MKRLLNKFTNNSGVIAIEFSFIYIIFIGFVFIIFEVCKFLFVVVAMDYSLSQAARNSAYKDNQTSNLDYTQAFNDYFYKQSDFWVMFIDPKNIQVDASFCTSVNDVINNRCSSVYNNKKRLGLYSVSYRYRPIKIISNMAWSESLFSQLDSFLTRKVVYMIESSR</sequence>
<evidence type="ECO:0000313" key="3">
    <source>
        <dbReference type="Proteomes" id="UP000242515"/>
    </source>
</evidence>